<sequence length="69" mass="8366">MWIKWVTIHESYGLPRVAQECRQYLELQGIQVRLVGMRTRRKGHVYKLQVPVEQEEQARERLHTFKSML</sequence>
<dbReference type="RefSeq" id="WP_122911195.1">
    <property type="nucleotide sequence ID" value="NZ_CBCSBE010000039.1"/>
</dbReference>
<dbReference type="AlphaFoldDB" id="A0A3M8BWA0"/>
<organism evidence="1 2">
    <name type="scientific">Brevibacillus invocatus</name>
    <dbReference type="NCBI Taxonomy" id="173959"/>
    <lineage>
        <taxon>Bacteria</taxon>
        <taxon>Bacillati</taxon>
        <taxon>Bacillota</taxon>
        <taxon>Bacilli</taxon>
        <taxon>Bacillales</taxon>
        <taxon>Paenibacillaceae</taxon>
        <taxon>Brevibacillus</taxon>
    </lineage>
</organism>
<protein>
    <submittedName>
        <fullName evidence="1">Uncharacterized protein</fullName>
    </submittedName>
</protein>
<reference evidence="1 2" key="1">
    <citation type="submission" date="2018-10" db="EMBL/GenBank/DDBJ databases">
        <title>Phylogenomics of Brevibacillus.</title>
        <authorList>
            <person name="Dunlap C."/>
        </authorList>
    </citation>
    <scope>NUCLEOTIDE SEQUENCE [LARGE SCALE GENOMIC DNA]</scope>
    <source>
        <strain evidence="1 2">JCM 12215</strain>
    </source>
</reference>
<keyword evidence="2" id="KW-1185">Reference proteome</keyword>
<dbReference type="OrthoDB" id="2469109at2"/>
<dbReference type="Proteomes" id="UP000282028">
    <property type="component" value="Unassembled WGS sequence"/>
</dbReference>
<evidence type="ECO:0000313" key="1">
    <source>
        <dbReference type="EMBL" id="RNB67307.1"/>
    </source>
</evidence>
<evidence type="ECO:0000313" key="2">
    <source>
        <dbReference type="Proteomes" id="UP000282028"/>
    </source>
</evidence>
<name>A0A3M8BWA0_9BACL</name>
<proteinExistence type="predicted"/>
<gene>
    <name evidence="1" type="ORF">EDM52_22705</name>
</gene>
<comment type="caution">
    <text evidence="1">The sequence shown here is derived from an EMBL/GenBank/DDBJ whole genome shotgun (WGS) entry which is preliminary data.</text>
</comment>
<dbReference type="EMBL" id="RHHR01000053">
    <property type="protein sequence ID" value="RNB67307.1"/>
    <property type="molecule type" value="Genomic_DNA"/>
</dbReference>
<accession>A0A3M8BWA0</accession>